<reference evidence="1 2" key="1">
    <citation type="submission" date="2017-11" db="EMBL/GenBank/DDBJ databases">
        <authorList>
            <person name="Duchaud E."/>
        </authorList>
    </citation>
    <scope>NUCLEOTIDE SEQUENCE [LARGE SCALE GENOMIC DNA]</scope>
    <source>
        <strain evidence="1 2">TNO010</strain>
    </source>
</reference>
<evidence type="ECO:0000313" key="1">
    <source>
        <dbReference type="EMBL" id="SOU89021.1"/>
    </source>
</evidence>
<evidence type="ECO:0008006" key="3">
    <source>
        <dbReference type="Google" id="ProtNLM"/>
    </source>
</evidence>
<protein>
    <recommendedName>
        <fullName evidence="3">Right handed beta helix domain-containing protein</fullName>
    </recommendedName>
</protein>
<name>A0A2I2M903_9FLAO</name>
<dbReference type="Proteomes" id="UP000490060">
    <property type="component" value="Unassembled WGS sequence"/>
</dbReference>
<dbReference type="AlphaFoldDB" id="A0A2I2M903"/>
<dbReference type="PROSITE" id="PS51257">
    <property type="entry name" value="PROKAR_LIPOPROTEIN"/>
    <property type="match status" value="1"/>
</dbReference>
<dbReference type="RefSeq" id="WP_172505460.1">
    <property type="nucleotide sequence ID" value="NZ_JAFMUH010000005.1"/>
</dbReference>
<evidence type="ECO:0000313" key="2">
    <source>
        <dbReference type="Proteomes" id="UP000490060"/>
    </source>
</evidence>
<sequence length="496" mass="56087">MRYLLLILASISLIVVSSCRKEFNTVPNFGELEFSKDTVFLDTIFSNISSTTYTLKVYNRANKAITIPEIKLKNGNTSKYRLNVDGLSGKHFTDIDILANDSIYIFVENTVDYNSISTPLYTDKLLFDNGNKQQKVPLVTLIQDAHFIFPSKNNSDFKTLTIDGKNTKIACRFLTEDELTFTDKKPYVIYGYATVPSDKTLTINAGTNIYFHKNSGLIIDKKARLKINGTFDKKVTFQGDKLAHRYRKTPGQWGSIWIRKGSFGNNINHAIIKNGTVGVLVDNIGQKNSPTLLIKNTEIYNNSYYGILGRNTHIEAENLVIGNAGKASLACISGGNYNFTHSTFANYWNNSMRQKPTVFIRNYNSFTDDNQTVKTITEDLVKANFINCIIEGNNNTELIFDKKEDGVFNYRIENSLIRGASNNALNFNDTDHFKNILLNGNPHFKDVDQNDFRIGENSEAINKAKKTSIFNDILNISRKTTPDIGAYQHITFKKDE</sequence>
<dbReference type="EMBL" id="OENE01000019">
    <property type="protein sequence ID" value="SOU89021.1"/>
    <property type="molecule type" value="Genomic_DNA"/>
</dbReference>
<dbReference type="SUPFAM" id="SSF51126">
    <property type="entry name" value="Pectin lyase-like"/>
    <property type="match status" value="1"/>
</dbReference>
<gene>
    <name evidence="1" type="ORF">TNO010_260082</name>
</gene>
<proteinExistence type="predicted"/>
<organism evidence="1 2">
    <name type="scientific">Tenacibaculum finnmarkense genomovar ulcerans</name>
    <dbReference type="NCBI Taxonomy" id="2781388"/>
    <lineage>
        <taxon>Bacteria</taxon>
        <taxon>Pseudomonadati</taxon>
        <taxon>Bacteroidota</taxon>
        <taxon>Flavobacteriia</taxon>
        <taxon>Flavobacteriales</taxon>
        <taxon>Flavobacteriaceae</taxon>
        <taxon>Tenacibaculum</taxon>
        <taxon>Tenacibaculum finnmarkense</taxon>
    </lineage>
</organism>
<accession>A0A2I2M903</accession>
<dbReference type="InterPro" id="IPR011050">
    <property type="entry name" value="Pectin_lyase_fold/virulence"/>
</dbReference>